<dbReference type="STRING" id="1415166.NONO_c26670"/>
<organism evidence="8 9">
    <name type="scientific">Nocardia nova SH22a</name>
    <dbReference type="NCBI Taxonomy" id="1415166"/>
    <lineage>
        <taxon>Bacteria</taxon>
        <taxon>Bacillati</taxon>
        <taxon>Actinomycetota</taxon>
        <taxon>Actinomycetes</taxon>
        <taxon>Mycobacteriales</taxon>
        <taxon>Nocardiaceae</taxon>
        <taxon>Nocardia</taxon>
    </lineage>
</organism>
<dbReference type="Gene3D" id="3.90.180.10">
    <property type="entry name" value="Medium-chain alcohol dehydrogenases, catalytic domain"/>
    <property type="match status" value="1"/>
</dbReference>
<proteinExistence type="inferred from homology"/>
<dbReference type="SUPFAM" id="SSF50129">
    <property type="entry name" value="GroES-like"/>
    <property type="match status" value="1"/>
</dbReference>
<dbReference type="eggNOG" id="COG1063">
    <property type="taxonomic scope" value="Bacteria"/>
</dbReference>
<dbReference type="HOGENOM" id="CLU_026673_11_0_11"/>
<name>W5TE86_9NOCA</name>
<dbReference type="KEGG" id="nno:NONO_c26670"/>
<evidence type="ECO:0000259" key="7">
    <source>
        <dbReference type="Pfam" id="PF08240"/>
    </source>
</evidence>
<accession>W5TE86</accession>
<dbReference type="OrthoDB" id="241504at2"/>
<dbReference type="InterPro" id="IPR013154">
    <property type="entry name" value="ADH-like_N"/>
</dbReference>
<dbReference type="InterPro" id="IPR050129">
    <property type="entry name" value="Zn_alcohol_dh"/>
</dbReference>
<dbReference type="GO" id="GO:0016491">
    <property type="term" value="F:oxidoreductase activity"/>
    <property type="evidence" value="ECO:0007669"/>
    <property type="project" value="UniProtKB-KW"/>
</dbReference>
<dbReference type="InterPro" id="IPR036291">
    <property type="entry name" value="NAD(P)-bd_dom_sf"/>
</dbReference>
<evidence type="ECO:0000256" key="5">
    <source>
        <dbReference type="RuleBase" id="RU361277"/>
    </source>
</evidence>
<evidence type="ECO:0000259" key="6">
    <source>
        <dbReference type="Pfam" id="PF00107"/>
    </source>
</evidence>
<comment type="cofactor">
    <cofactor evidence="1 5">
        <name>Zn(2+)</name>
        <dbReference type="ChEBI" id="CHEBI:29105"/>
    </cofactor>
</comment>
<keyword evidence="2 5" id="KW-0479">Metal-binding</keyword>
<evidence type="ECO:0000256" key="1">
    <source>
        <dbReference type="ARBA" id="ARBA00001947"/>
    </source>
</evidence>
<dbReference type="InterPro" id="IPR011032">
    <property type="entry name" value="GroES-like_sf"/>
</dbReference>
<dbReference type="EMBL" id="CP006850">
    <property type="protein sequence ID" value="AHH17459.1"/>
    <property type="molecule type" value="Genomic_DNA"/>
</dbReference>
<dbReference type="InterPro" id="IPR002328">
    <property type="entry name" value="ADH_Zn_CS"/>
</dbReference>
<dbReference type="AlphaFoldDB" id="W5TE86"/>
<evidence type="ECO:0000256" key="4">
    <source>
        <dbReference type="ARBA" id="ARBA00023002"/>
    </source>
</evidence>
<reference evidence="8 9" key="1">
    <citation type="journal article" date="2014" name="Appl. Environ. Microbiol.">
        <title>Insights into the Microbial Degradation of Rubber and Gutta-Percha by Analysis of the Complete Genome of Nocardia nova SH22a.</title>
        <authorList>
            <person name="Luo Q."/>
            <person name="Hiessl S."/>
            <person name="Poehlein A."/>
            <person name="Daniel R."/>
            <person name="Steinbuchel A."/>
        </authorList>
    </citation>
    <scope>NUCLEOTIDE SEQUENCE [LARGE SCALE GENOMIC DNA]</scope>
    <source>
        <strain evidence="8">SH22a</strain>
    </source>
</reference>
<keyword evidence="4" id="KW-0560">Oxidoreductase</keyword>
<dbReference type="Proteomes" id="UP000019150">
    <property type="component" value="Chromosome"/>
</dbReference>
<protein>
    <submittedName>
        <fullName evidence="8">Dehydrogenase</fullName>
    </submittedName>
</protein>
<gene>
    <name evidence="8" type="ORF">NONO_c26670</name>
</gene>
<dbReference type="SUPFAM" id="SSF51735">
    <property type="entry name" value="NAD(P)-binding Rossmann-fold domains"/>
    <property type="match status" value="1"/>
</dbReference>
<feature type="domain" description="Alcohol dehydrogenase-like C-terminal" evidence="6">
    <location>
        <begin position="197"/>
        <end position="329"/>
    </location>
</feature>
<comment type="similarity">
    <text evidence="5">Belongs to the zinc-containing alcohol dehydrogenase family.</text>
</comment>
<sequence length="374" mass="39286">MATTARAAVQVADRRYEIEEFELPPIGPDAALLRVDACGMCGSDVEQYDGGFAALGVTYPLIPGHEPVGTIAEIGAEAARRWGVREGDRVAVEPVLGCGYCRACLVGDYRRCSSLRPGAALNAYGYLPTSVAPSLWGGYAEYMYLDPRTVVHKLSADLPLELAAMYQPMAAGIRWFAHDSGVRAGDTVVILGCGQRGLAGVVAAREAGADRIIVTGLAADAHKLDLAKQFGADLTIAVDERDTVAAVAEFTGGAGADVAVDVTAVATRPIVDAVEIVKPGGTVVLAGVKGSGTTVEGLVTDKIVSKELTVKGLWSQDIRAFEPALRLIESRKHPLERLHTHTFGLDEVATAVETLAGRVPGEHAVHVMIAPHTS</sequence>
<dbReference type="InterPro" id="IPR013149">
    <property type="entry name" value="ADH-like_C"/>
</dbReference>
<keyword evidence="3 5" id="KW-0862">Zinc</keyword>
<feature type="domain" description="Alcohol dehydrogenase-like N-terminal" evidence="7">
    <location>
        <begin position="27"/>
        <end position="152"/>
    </location>
</feature>
<evidence type="ECO:0000256" key="3">
    <source>
        <dbReference type="ARBA" id="ARBA00022833"/>
    </source>
</evidence>
<evidence type="ECO:0000256" key="2">
    <source>
        <dbReference type="ARBA" id="ARBA00022723"/>
    </source>
</evidence>
<dbReference type="PANTHER" id="PTHR43401">
    <property type="entry name" value="L-THREONINE 3-DEHYDROGENASE"/>
    <property type="match status" value="1"/>
</dbReference>
<dbReference type="RefSeq" id="WP_038550541.1">
    <property type="nucleotide sequence ID" value="NZ_CP006850.1"/>
</dbReference>
<keyword evidence="9" id="KW-1185">Reference proteome</keyword>
<dbReference type="PATRIC" id="fig|1415166.3.peg.2732"/>
<dbReference type="Gene3D" id="3.40.50.720">
    <property type="entry name" value="NAD(P)-binding Rossmann-like Domain"/>
    <property type="match status" value="1"/>
</dbReference>
<dbReference type="Pfam" id="PF08240">
    <property type="entry name" value="ADH_N"/>
    <property type="match status" value="1"/>
</dbReference>
<evidence type="ECO:0000313" key="8">
    <source>
        <dbReference type="EMBL" id="AHH17459.1"/>
    </source>
</evidence>
<dbReference type="PANTHER" id="PTHR43401:SF2">
    <property type="entry name" value="L-THREONINE 3-DEHYDROGENASE"/>
    <property type="match status" value="1"/>
</dbReference>
<dbReference type="PROSITE" id="PS00059">
    <property type="entry name" value="ADH_ZINC"/>
    <property type="match status" value="1"/>
</dbReference>
<dbReference type="Pfam" id="PF00107">
    <property type="entry name" value="ADH_zinc_N"/>
    <property type="match status" value="1"/>
</dbReference>
<dbReference type="GO" id="GO:0008270">
    <property type="term" value="F:zinc ion binding"/>
    <property type="evidence" value="ECO:0007669"/>
    <property type="project" value="InterPro"/>
</dbReference>
<evidence type="ECO:0000313" key="9">
    <source>
        <dbReference type="Proteomes" id="UP000019150"/>
    </source>
</evidence>